<evidence type="ECO:0000313" key="2">
    <source>
        <dbReference type="EMBL" id="ADE36571.1"/>
    </source>
</evidence>
<gene>
    <name evidence="2" type="ordered locus">Mmah_1060</name>
</gene>
<organism evidence="2 3">
    <name type="scientific">Methanohalophilus mahii (strain ATCC 35705 / DSM 5219 / SLP)</name>
    <dbReference type="NCBI Taxonomy" id="547558"/>
    <lineage>
        <taxon>Archaea</taxon>
        <taxon>Methanobacteriati</taxon>
        <taxon>Methanobacteriota</taxon>
        <taxon>Stenosarchaea group</taxon>
        <taxon>Methanomicrobia</taxon>
        <taxon>Methanosarcinales</taxon>
        <taxon>Methanosarcinaceae</taxon>
        <taxon>Methanohalophilus</taxon>
    </lineage>
</organism>
<dbReference type="AlphaFoldDB" id="D5EBM0"/>
<dbReference type="RefSeq" id="WP_013037514.1">
    <property type="nucleotide sequence ID" value="NC_014002.1"/>
</dbReference>
<accession>D5EBM0</accession>
<dbReference type="GeneID" id="8983227"/>
<dbReference type="KEGG" id="mmh:Mmah_1060"/>
<feature type="transmembrane region" description="Helical" evidence="1">
    <location>
        <begin position="75"/>
        <end position="94"/>
    </location>
</feature>
<keyword evidence="3" id="KW-1185">Reference proteome</keyword>
<keyword evidence="1" id="KW-0812">Transmembrane</keyword>
<evidence type="ECO:0000256" key="1">
    <source>
        <dbReference type="SAM" id="Phobius"/>
    </source>
</evidence>
<evidence type="ECO:0000313" key="3">
    <source>
        <dbReference type="Proteomes" id="UP000001059"/>
    </source>
</evidence>
<dbReference type="HOGENOM" id="CLU_1870762_0_0_2"/>
<keyword evidence="1" id="KW-0472">Membrane</keyword>
<dbReference type="EMBL" id="CP001994">
    <property type="protein sequence ID" value="ADE36571.1"/>
    <property type="molecule type" value="Genomic_DNA"/>
</dbReference>
<name>D5EBM0_METMS</name>
<sequence>MPEENKRRTAFIIAIIVGFLDILILYLGTIRPAHIGWAVASTGIITFLGTLMLINHLSKSTDFDKGEVRKAMTGSFIVVYFSLVSLLTLTDIGISDTELAKTIIAHFTYLVGIVVVFYFGSRAVENYLDLPQKPEK</sequence>
<feature type="transmembrane region" description="Helical" evidence="1">
    <location>
        <begin position="35"/>
        <end position="54"/>
    </location>
</feature>
<keyword evidence="1" id="KW-1133">Transmembrane helix</keyword>
<feature type="transmembrane region" description="Helical" evidence="1">
    <location>
        <begin position="9"/>
        <end position="29"/>
    </location>
</feature>
<feature type="transmembrane region" description="Helical" evidence="1">
    <location>
        <begin position="100"/>
        <end position="120"/>
    </location>
</feature>
<protein>
    <submittedName>
        <fullName evidence="2">Uncharacterized protein</fullName>
    </submittedName>
</protein>
<dbReference type="OrthoDB" id="71242at2157"/>
<reference evidence="2 3" key="1">
    <citation type="submission" date="2010-03" db="EMBL/GenBank/DDBJ databases">
        <title>The complete genome of Methanohalophilus mahii DSM 5219.</title>
        <authorList>
            <consortium name="US DOE Joint Genome Institute (JGI-PGF)"/>
            <person name="Lucas S."/>
            <person name="Copeland A."/>
            <person name="Lapidus A."/>
            <person name="Glavina del Rio T."/>
            <person name="Dalin E."/>
            <person name="Tice H."/>
            <person name="Bruce D."/>
            <person name="Goodwin L."/>
            <person name="Pitluck S."/>
            <person name="Kyrpides N."/>
            <person name="Mavromatis K."/>
            <person name="Ivanova N."/>
            <person name="Lykidis A."/>
            <person name="Saunders E."/>
            <person name="Brettin T."/>
            <person name="Detter J.C."/>
            <person name="Han C."/>
            <person name="Land M."/>
            <person name="Hauser L."/>
            <person name="Markowitz V."/>
            <person name="Cheng J.-F."/>
            <person name="Hugenholtz P."/>
            <person name="Woyke T."/>
            <person name="Wu D."/>
            <person name="Spring S."/>
            <person name="Schneider S."/>
            <person name="Schroeder M."/>
            <person name="Klenk H.-P."/>
            <person name="Eisen J.A."/>
        </authorList>
    </citation>
    <scope>NUCLEOTIDE SEQUENCE [LARGE SCALE GENOMIC DNA]</scope>
    <source>
        <strain evidence="3">ATCC 35705 / DSM 5219 / SLP</strain>
    </source>
</reference>
<dbReference type="Proteomes" id="UP000001059">
    <property type="component" value="Chromosome"/>
</dbReference>
<proteinExistence type="predicted"/>